<dbReference type="InterPro" id="IPR016032">
    <property type="entry name" value="Sig_transdc_resp-reg_C-effctor"/>
</dbReference>
<dbReference type="EMBL" id="LWQT01000046">
    <property type="protein sequence ID" value="OAN51317.1"/>
    <property type="molecule type" value="Genomic_DNA"/>
</dbReference>
<sequence length="155" mass="16773">MAEAMMPGAEGYPSAPFTVISQSGRIPERVILLRLADMAPFTLALLFQDDGSPPFEEAALCRLYDLTPAEGKLTAYLARTGGSIRVFAELSNISVNTVRTHLKRIFLKMGVSSQADLVRKVYAESARLPRGGDAPQPVAPRSLVCARLPSKTENP</sequence>
<evidence type="ECO:0000313" key="3">
    <source>
        <dbReference type="Proteomes" id="UP000078428"/>
    </source>
</evidence>
<proteinExistence type="predicted"/>
<protein>
    <recommendedName>
        <fullName evidence="1">HTH luxR-type domain-containing protein</fullName>
    </recommendedName>
</protein>
<dbReference type="GO" id="GO:0006355">
    <property type="term" value="P:regulation of DNA-templated transcription"/>
    <property type="evidence" value="ECO:0007669"/>
    <property type="project" value="InterPro"/>
</dbReference>
<accession>A0A178MQR5</accession>
<dbReference type="Proteomes" id="UP000078428">
    <property type="component" value="Unassembled WGS sequence"/>
</dbReference>
<dbReference type="Gene3D" id="1.10.10.10">
    <property type="entry name" value="Winged helix-like DNA-binding domain superfamily/Winged helix DNA-binding domain"/>
    <property type="match status" value="1"/>
</dbReference>
<dbReference type="AlphaFoldDB" id="A0A178MQR5"/>
<organism evidence="2 3">
    <name type="scientific">Paramagnetospirillum marisnigri</name>
    <dbReference type="NCBI Taxonomy" id="1285242"/>
    <lineage>
        <taxon>Bacteria</taxon>
        <taxon>Pseudomonadati</taxon>
        <taxon>Pseudomonadota</taxon>
        <taxon>Alphaproteobacteria</taxon>
        <taxon>Rhodospirillales</taxon>
        <taxon>Magnetospirillaceae</taxon>
        <taxon>Paramagnetospirillum</taxon>
    </lineage>
</organism>
<dbReference type="STRING" id="1285242.A6A04_16200"/>
<dbReference type="Pfam" id="PF00196">
    <property type="entry name" value="GerE"/>
    <property type="match status" value="1"/>
</dbReference>
<dbReference type="SMART" id="SM00421">
    <property type="entry name" value="HTH_LUXR"/>
    <property type="match status" value="1"/>
</dbReference>
<name>A0A178MQR5_9PROT</name>
<feature type="domain" description="HTH luxR-type" evidence="1">
    <location>
        <begin position="63"/>
        <end position="121"/>
    </location>
</feature>
<comment type="caution">
    <text evidence="2">The sequence shown here is derived from an EMBL/GenBank/DDBJ whole genome shotgun (WGS) entry which is preliminary data.</text>
</comment>
<dbReference type="InterPro" id="IPR000792">
    <property type="entry name" value="Tscrpt_reg_LuxR_C"/>
</dbReference>
<gene>
    <name evidence="2" type="ORF">A6A04_16200</name>
</gene>
<dbReference type="InterPro" id="IPR036388">
    <property type="entry name" value="WH-like_DNA-bd_sf"/>
</dbReference>
<keyword evidence="3" id="KW-1185">Reference proteome</keyword>
<evidence type="ECO:0000259" key="1">
    <source>
        <dbReference type="SMART" id="SM00421"/>
    </source>
</evidence>
<dbReference type="GO" id="GO:0003677">
    <property type="term" value="F:DNA binding"/>
    <property type="evidence" value="ECO:0007669"/>
    <property type="project" value="InterPro"/>
</dbReference>
<reference evidence="2 3" key="1">
    <citation type="submission" date="2016-04" db="EMBL/GenBank/DDBJ databases">
        <title>Draft genome sequence of freshwater magnetotactic bacteria Magnetospirillum marisnigri SP-1 and Magnetospirillum moscoviense BB-1.</title>
        <authorList>
            <person name="Koziaeva V."/>
            <person name="Dziuba M.V."/>
            <person name="Ivanov T.M."/>
            <person name="Kuznetsov B."/>
            <person name="Grouzdev D.S."/>
        </authorList>
    </citation>
    <scope>NUCLEOTIDE SEQUENCE [LARGE SCALE GENOMIC DNA]</scope>
    <source>
        <strain evidence="2 3">SP-1</strain>
    </source>
</reference>
<evidence type="ECO:0000313" key="2">
    <source>
        <dbReference type="EMBL" id="OAN51317.1"/>
    </source>
</evidence>
<dbReference type="SUPFAM" id="SSF46894">
    <property type="entry name" value="C-terminal effector domain of the bipartite response regulators"/>
    <property type="match status" value="1"/>
</dbReference>